<dbReference type="HOGENOM" id="CLU_1984592_0_0_1"/>
<gene>
    <name evidence="2" type="ORF">AMTR_s00144p00076400</name>
</gene>
<evidence type="ECO:0000313" key="2">
    <source>
        <dbReference type="EMBL" id="ERN03670.1"/>
    </source>
</evidence>
<keyword evidence="3" id="KW-1185">Reference proteome</keyword>
<dbReference type="EMBL" id="KI394342">
    <property type="protein sequence ID" value="ERN03670.1"/>
    <property type="molecule type" value="Genomic_DNA"/>
</dbReference>
<proteinExistence type="predicted"/>
<protein>
    <submittedName>
        <fullName evidence="2">Uncharacterized protein</fullName>
    </submittedName>
</protein>
<feature type="region of interest" description="Disordered" evidence="1">
    <location>
        <begin position="49"/>
        <end position="74"/>
    </location>
</feature>
<dbReference type="AlphaFoldDB" id="W1P9N2"/>
<sequence length="126" mass="14176">MEERRVAVAVEKKWEKSKGLKGKETESKKEFWRAFGDDESDLQPRIGEMISSKFDTSGCSTTKERPSGDSMERSTKWELAVMEGKGMGAEKSLAQTGEGLSEEAGGWEHKEGERKGFRRGGWGRRK</sequence>
<feature type="region of interest" description="Disordered" evidence="1">
    <location>
        <begin position="87"/>
        <end position="126"/>
    </location>
</feature>
<feature type="compositionally biased region" description="Basic residues" evidence="1">
    <location>
        <begin position="116"/>
        <end position="126"/>
    </location>
</feature>
<reference evidence="3" key="1">
    <citation type="journal article" date="2013" name="Science">
        <title>The Amborella genome and the evolution of flowering plants.</title>
        <authorList>
            <consortium name="Amborella Genome Project"/>
        </authorList>
    </citation>
    <scope>NUCLEOTIDE SEQUENCE [LARGE SCALE GENOMIC DNA]</scope>
</reference>
<feature type="compositionally biased region" description="Basic and acidic residues" evidence="1">
    <location>
        <begin position="106"/>
        <end position="115"/>
    </location>
</feature>
<evidence type="ECO:0000256" key="1">
    <source>
        <dbReference type="SAM" id="MobiDB-lite"/>
    </source>
</evidence>
<evidence type="ECO:0000313" key="3">
    <source>
        <dbReference type="Proteomes" id="UP000017836"/>
    </source>
</evidence>
<dbReference type="Proteomes" id="UP000017836">
    <property type="component" value="Unassembled WGS sequence"/>
</dbReference>
<feature type="compositionally biased region" description="Basic and acidic residues" evidence="1">
    <location>
        <begin position="62"/>
        <end position="74"/>
    </location>
</feature>
<dbReference type="Gramene" id="ERN03670">
    <property type="protein sequence ID" value="ERN03670"/>
    <property type="gene ID" value="AMTR_s00144p00076400"/>
</dbReference>
<organism evidence="2 3">
    <name type="scientific">Amborella trichopoda</name>
    <dbReference type="NCBI Taxonomy" id="13333"/>
    <lineage>
        <taxon>Eukaryota</taxon>
        <taxon>Viridiplantae</taxon>
        <taxon>Streptophyta</taxon>
        <taxon>Embryophyta</taxon>
        <taxon>Tracheophyta</taxon>
        <taxon>Spermatophyta</taxon>
        <taxon>Magnoliopsida</taxon>
        <taxon>Amborellales</taxon>
        <taxon>Amborellaceae</taxon>
        <taxon>Amborella</taxon>
    </lineage>
</organism>
<name>W1P9N2_AMBTC</name>
<accession>W1P9N2</accession>